<evidence type="ECO:0000313" key="17">
    <source>
        <dbReference type="EMBL" id="MBO8440140.1"/>
    </source>
</evidence>
<evidence type="ECO:0000256" key="13">
    <source>
        <dbReference type="ARBA" id="ARBA00048811"/>
    </source>
</evidence>
<comment type="subcellular location">
    <subcellularLocation>
        <location evidence="2 15">Cytoplasm</location>
    </subcellularLocation>
</comment>
<dbReference type="GO" id="GO:0000166">
    <property type="term" value="F:nucleotide binding"/>
    <property type="evidence" value="ECO:0007669"/>
    <property type="project" value="UniProtKB-KW"/>
</dbReference>
<dbReference type="GO" id="GO:0005829">
    <property type="term" value="C:cytosol"/>
    <property type="evidence" value="ECO:0007669"/>
    <property type="project" value="TreeGrafter"/>
</dbReference>
<keyword evidence="10 15" id="KW-0660">Purine salvage</keyword>
<evidence type="ECO:0000259" key="16">
    <source>
        <dbReference type="Pfam" id="PF00156"/>
    </source>
</evidence>
<dbReference type="GO" id="GO:0032263">
    <property type="term" value="P:GMP salvage"/>
    <property type="evidence" value="ECO:0007669"/>
    <property type="project" value="TreeGrafter"/>
</dbReference>
<evidence type="ECO:0000256" key="3">
    <source>
        <dbReference type="ARBA" id="ARBA00004669"/>
    </source>
</evidence>
<dbReference type="InterPro" id="IPR005904">
    <property type="entry name" value="Hxn_phspho_trans"/>
</dbReference>
<evidence type="ECO:0000256" key="15">
    <source>
        <dbReference type="RuleBase" id="RU364099"/>
    </source>
</evidence>
<proteinExistence type="inferred from homology"/>
<dbReference type="AlphaFoldDB" id="A0A940DK48"/>
<dbReference type="PANTHER" id="PTHR43340:SF1">
    <property type="entry name" value="HYPOXANTHINE PHOSPHORIBOSYLTRANSFERASE"/>
    <property type="match status" value="1"/>
</dbReference>
<evidence type="ECO:0000256" key="9">
    <source>
        <dbReference type="ARBA" id="ARBA00022723"/>
    </source>
</evidence>
<dbReference type="GO" id="GO:0000287">
    <property type="term" value="F:magnesium ion binding"/>
    <property type="evidence" value="ECO:0007669"/>
    <property type="project" value="TreeGrafter"/>
</dbReference>
<sequence>MEKRVTLKDRTFRLSMPEADILAAVDRIAVRMAADLKDRQPLFLVVLNGAFMFAADLLKRVEIPAEVSFVKLSSYCGTESSGCVNEIIGLTQNVEGRTVVIVEDIVDSGLTMKRMTDMLRASGAGEIHIATLLSKPDALKYNVPLDYVAMEIPNDFIVGYGLDYDGLGRNLRDIYTVVD</sequence>
<accession>A0A940DK48</accession>
<evidence type="ECO:0000256" key="10">
    <source>
        <dbReference type="ARBA" id="ARBA00022726"/>
    </source>
</evidence>
<evidence type="ECO:0000256" key="12">
    <source>
        <dbReference type="ARBA" id="ARBA00022842"/>
    </source>
</evidence>
<evidence type="ECO:0000256" key="14">
    <source>
        <dbReference type="ARBA" id="ARBA00049402"/>
    </source>
</evidence>
<dbReference type="InterPro" id="IPR050408">
    <property type="entry name" value="HGPRT"/>
</dbReference>
<reference evidence="17" key="2">
    <citation type="journal article" date="2021" name="PeerJ">
        <title>Extensive microbial diversity within the chicken gut microbiome revealed by metagenomics and culture.</title>
        <authorList>
            <person name="Gilroy R."/>
            <person name="Ravi A."/>
            <person name="Getino M."/>
            <person name="Pursley I."/>
            <person name="Horton D.L."/>
            <person name="Alikhan N.F."/>
            <person name="Baker D."/>
            <person name="Gharbi K."/>
            <person name="Hall N."/>
            <person name="Watson M."/>
            <person name="Adriaenssens E.M."/>
            <person name="Foster-Nyarko E."/>
            <person name="Jarju S."/>
            <person name="Secka A."/>
            <person name="Antonio M."/>
            <person name="Oren A."/>
            <person name="Chaudhuri R.R."/>
            <person name="La Ragione R."/>
            <person name="Hildebrand F."/>
            <person name="Pallen M.J."/>
        </authorList>
    </citation>
    <scope>NUCLEOTIDE SEQUENCE</scope>
    <source>
        <strain evidence="17">3924</strain>
    </source>
</reference>
<comment type="caution">
    <text evidence="17">The sequence shown here is derived from an EMBL/GenBank/DDBJ whole genome shotgun (WGS) entry which is preliminary data.</text>
</comment>
<dbReference type="Pfam" id="PF00156">
    <property type="entry name" value="Pribosyltran"/>
    <property type="match status" value="1"/>
</dbReference>
<evidence type="ECO:0000256" key="2">
    <source>
        <dbReference type="ARBA" id="ARBA00004496"/>
    </source>
</evidence>
<keyword evidence="11 15" id="KW-0547">Nucleotide-binding</keyword>
<comment type="catalytic activity">
    <reaction evidence="14">
        <text>IMP + diphosphate = hypoxanthine + 5-phospho-alpha-D-ribose 1-diphosphate</text>
        <dbReference type="Rhea" id="RHEA:17973"/>
        <dbReference type="ChEBI" id="CHEBI:17368"/>
        <dbReference type="ChEBI" id="CHEBI:33019"/>
        <dbReference type="ChEBI" id="CHEBI:58017"/>
        <dbReference type="ChEBI" id="CHEBI:58053"/>
        <dbReference type="EC" id="2.4.2.8"/>
    </reaction>
    <physiologicalReaction direction="right-to-left" evidence="14">
        <dbReference type="Rhea" id="RHEA:17975"/>
    </physiologicalReaction>
</comment>
<dbReference type="NCBIfam" id="TIGR01203">
    <property type="entry name" value="HGPRTase"/>
    <property type="match status" value="1"/>
</dbReference>
<evidence type="ECO:0000256" key="1">
    <source>
        <dbReference type="ARBA" id="ARBA00001946"/>
    </source>
</evidence>
<dbReference type="GO" id="GO:0004422">
    <property type="term" value="F:hypoxanthine phosphoribosyltransferase activity"/>
    <property type="evidence" value="ECO:0007669"/>
    <property type="project" value="InterPro"/>
</dbReference>
<comment type="pathway">
    <text evidence="3 15">Purine metabolism; IMP biosynthesis via salvage pathway; IMP from hypoxanthine: step 1/1.</text>
</comment>
<evidence type="ECO:0000256" key="8">
    <source>
        <dbReference type="ARBA" id="ARBA00022679"/>
    </source>
</evidence>
<evidence type="ECO:0000313" key="18">
    <source>
        <dbReference type="Proteomes" id="UP000712007"/>
    </source>
</evidence>
<evidence type="ECO:0000256" key="4">
    <source>
        <dbReference type="ARBA" id="ARBA00008391"/>
    </source>
</evidence>
<keyword evidence="8 15" id="KW-0808">Transferase</keyword>
<dbReference type="GO" id="GO:0006166">
    <property type="term" value="P:purine ribonucleoside salvage"/>
    <property type="evidence" value="ECO:0007669"/>
    <property type="project" value="UniProtKB-KW"/>
</dbReference>
<dbReference type="EC" id="2.4.2.8" evidence="5 15"/>
<reference evidence="17" key="1">
    <citation type="submission" date="2020-10" db="EMBL/GenBank/DDBJ databases">
        <authorList>
            <person name="Gilroy R."/>
        </authorList>
    </citation>
    <scope>NUCLEOTIDE SEQUENCE</scope>
    <source>
        <strain evidence="17">3924</strain>
    </source>
</reference>
<comment type="catalytic activity">
    <reaction evidence="13">
        <text>GMP + diphosphate = guanine + 5-phospho-alpha-D-ribose 1-diphosphate</text>
        <dbReference type="Rhea" id="RHEA:25424"/>
        <dbReference type="ChEBI" id="CHEBI:16235"/>
        <dbReference type="ChEBI" id="CHEBI:33019"/>
        <dbReference type="ChEBI" id="CHEBI:58017"/>
        <dbReference type="ChEBI" id="CHEBI:58115"/>
        <dbReference type="EC" id="2.4.2.8"/>
    </reaction>
    <physiologicalReaction direction="right-to-left" evidence="13">
        <dbReference type="Rhea" id="RHEA:25426"/>
    </physiologicalReaction>
</comment>
<dbReference type="GO" id="GO:0006178">
    <property type="term" value="P:guanine salvage"/>
    <property type="evidence" value="ECO:0007669"/>
    <property type="project" value="TreeGrafter"/>
</dbReference>
<dbReference type="GO" id="GO:0032264">
    <property type="term" value="P:IMP salvage"/>
    <property type="evidence" value="ECO:0007669"/>
    <property type="project" value="TreeGrafter"/>
</dbReference>
<evidence type="ECO:0000256" key="11">
    <source>
        <dbReference type="ARBA" id="ARBA00022741"/>
    </source>
</evidence>
<dbReference type="EMBL" id="JADIMV010000100">
    <property type="protein sequence ID" value="MBO8440140.1"/>
    <property type="molecule type" value="Genomic_DNA"/>
</dbReference>
<keyword evidence="12 15" id="KW-0460">Magnesium</keyword>
<gene>
    <name evidence="17" type="primary">hpt</name>
    <name evidence="17" type="ORF">IAC51_05755</name>
</gene>
<dbReference type="PANTHER" id="PTHR43340">
    <property type="entry name" value="HYPOXANTHINE-GUANINE PHOSPHORIBOSYLTRANSFERASE"/>
    <property type="match status" value="1"/>
</dbReference>
<dbReference type="Gene3D" id="3.40.50.2020">
    <property type="match status" value="1"/>
</dbReference>
<keyword evidence="9 15" id="KW-0479">Metal-binding</keyword>
<keyword evidence="7 15" id="KW-0328">Glycosyltransferase</keyword>
<dbReference type="InterPro" id="IPR029057">
    <property type="entry name" value="PRTase-like"/>
</dbReference>
<evidence type="ECO:0000256" key="6">
    <source>
        <dbReference type="ARBA" id="ARBA00022490"/>
    </source>
</evidence>
<dbReference type="GO" id="GO:0046100">
    <property type="term" value="P:hypoxanthine metabolic process"/>
    <property type="evidence" value="ECO:0007669"/>
    <property type="project" value="TreeGrafter"/>
</dbReference>
<feature type="domain" description="Phosphoribosyltransferase" evidence="16">
    <location>
        <begin position="21"/>
        <end position="164"/>
    </location>
</feature>
<dbReference type="SUPFAM" id="SSF53271">
    <property type="entry name" value="PRTase-like"/>
    <property type="match status" value="1"/>
</dbReference>
<evidence type="ECO:0000256" key="7">
    <source>
        <dbReference type="ARBA" id="ARBA00022676"/>
    </source>
</evidence>
<name>A0A940DK48_9BACT</name>
<comment type="cofactor">
    <cofactor evidence="1 15">
        <name>Mg(2+)</name>
        <dbReference type="ChEBI" id="CHEBI:18420"/>
    </cofactor>
</comment>
<keyword evidence="6 15" id="KW-0963">Cytoplasm</keyword>
<evidence type="ECO:0000256" key="5">
    <source>
        <dbReference type="ARBA" id="ARBA00011895"/>
    </source>
</evidence>
<organism evidence="17 18">
    <name type="scientific">Candidatus Aphodosoma intestinipullorum</name>
    <dbReference type="NCBI Taxonomy" id="2840674"/>
    <lineage>
        <taxon>Bacteria</taxon>
        <taxon>Pseudomonadati</taxon>
        <taxon>Bacteroidota</taxon>
        <taxon>Bacteroidia</taxon>
        <taxon>Bacteroidales</taxon>
        <taxon>Candidatus Aphodosoma</taxon>
    </lineage>
</organism>
<dbReference type="InterPro" id="IPR000836">
    <property type="entry name" value="PRTase_dom"/>
</dbReference>
<dbReference type="Proteomes" id="UP000712007">
    <property type="component" value="Unassembled WGS sequence"/>
</dbReference>
<comment type="similarity">
    <text evidence="4 15">Belongs to the purine/pyrimidine phosphoribosyltransferase family.</text>
</comment>
<protein>
    <recommendedName>
        <fullName evidence="5 15">Hypoxanthine phosphoribosyltransferase</fullName>
        <ecNumber evidence="5 15">2.4.2.8</ecNumber>
    </recommendedName>
</protein>
<dbReference type="CDD" id="cd06223">
    <property type="entry name" value="PRTases_typeI"/>
    <property type="match status" value="1"/>
</dbReference>